<evidence type="ECO:0000313" key="4">
    <source>
        <dbReference type="Proteomes" id="UP001642409"/>
    </source>
</evidence>
<proteinExistence type="predicted"/>
<feature type="compositionally biased region" description="Basic and acidic residues" evidence="1">
    <location>
        <begin position="129"/>
        <end position="140"/>
    </location>
</feature>
<dbReference type="Proteomes" id="UP001642409">
    <property type="component" value="Unassembled WGS sequence"/>
</dbReference>
<organism evidence="2">
    <name type="scientific">Hexamita inflata</name>
    <dbReference type="NCBI Taxonomy" id="28002"/>
    <lineage>
        <taxon>Eukaryota</taxon>
        <taxon>Metamonada</taxon>
        <taxon>Diplomonadida</taxon>
        <taxon>Hexamitidae</taxon>
        <taxon>Hexamitinae</taxon>
        <taxon>Hexamita</taxon>
    </lineage>
</organism>
<reference evidence="2" key="1">
    <citation type="submission" date="2023-06" db="EMBL/GenBank/DDBJ databases">
        <authorList>
            <person name="Kurt Z."/>
        </authorList>
    </citation>
    <scope>NUCLEOTIDE SEQUENCE</scope>
</reference>
<protein>
    <submittedName>
        <fullName evidence="3">Hypothetical_protein</fullName>
    </submittedName>
</protein>
<evidence type="ECO:0000256" key="1">
    <source>
        <dbReference type="SAM" id="MobiDB-lite"/>
    </source>
</evidence>
<gene>
    <name evidence="2" type="ORF">HINF_LOCUS31896</name>
    <name evidence="3" type="ORF">HINF_LOCUS39664</name>
</gene>
<accession>A0AA86PRC4</accession>
<keyword evidence="4" id="KW-1185">Reference proteome</keyword>
<dbReference type="AlphaFoldDB" id="A0AA86PRC4"/>
<dbReference type="EMBL" id="CAXDID020000154">
    <property type="protein sequence ID" value="CAL6042589.1"/>
    <property type="molecule type" value="Genomic_DNA"/>
</dbReference>
<feature type="region of interest" description="Disordered" evidence="1">
    <location>
        <begin position="129"/>
        <end position="174"/>
    </location>
</feature>
<evidence type="ECO:0000313" key="3">
    <source>
        <dbReference type="EMBL" id="CAL6042589.1"/>
    </source>
</evidence>
<sequence length="174" mass="20497">MQNDQQMEIISVIKCDSFDFNYSEHYSEADLTVMQQKVHNAVESILNIENVSKLAYPSNIYPKLIKFEHLHVSFQIARYLMFKTTHEQLSQIIPHEFLPKPRSQIPVSHKVNEYEQLPQVQIQSTINEKEEQAKKEDLKQKRANRRTQYGNLQFQAVDQVDNTPQITPNIQKQQ</sequence>
<dbReference type="EMBL" id="CATOUU010000722">
    <property type="protein sequence ID" value="CAI9944251.1"/>
    <property type="molecule type" value="Genomic_DNA"/>
</dbReference>
<evidence type="ECO:0000313" key="2">
    <source>
        <dbReference type="EMBL" id="CAI9944251.1"/>
    </source>
</evidence>
<reference evidence="3 4" key="2">
    <citation type="submission" date="2024-07" db="EMBL/GenBank/DDBJ databases">
        <authorList>
            <person name="Akdeniz Z."/>
        </authorList>
    </citation>
    <scope>NUCLEOTIDE SEQUENCE [LARGE SCALE GENOMIC DNA]</scope>
</reference>
<comment type="caution">
    <text evidence="2">The sequence shown here is derived from an EMBL/GenBank/DDBJ whole genome shotgun (WGS) entry which is preliminary data.</text>
</comment>
<name>A0AA86PRC4_9EUKA</name>
<feature type="compositionally biased region" description="Polar residues" evidence="1">
    <location>
        <begin position="146"/>
        <end position="174"/>
    </location>
</feature>